<dbReference type="InterPro" id="IPR049003">
    <property type="entry name" value="PgaA_barrel"/>
</dbReference>
<dbReference type="InterPro" id="IPR011990">
    <property type="entry name" value="TPR-like_helical_dom_sf"/>
</dbReference>
<dbReference type="Proteomes" id="UP000267049">
    <property type="component" value="Unassembled WGS sequence"/>
</dbReference>
<dbReference type="RefSeq" id="WP_123088110.1">
    <property type="nucleotide sequence ID" value="NZ_RIBS01000004.1"/>
</dbReference>
<dbReference type="Gene3D" id="1.25.40.10">
    <property type="entry name" value="Tetratricopeptide repeat domain"/>
    <property type="match status" value="1"/>
</dbReference>
<sequence length="501" mass="54882">MAQIGKQGFARAGLLALAFATTAPAIAADQAPPDPAAQRSLADQARQAAWDGRIGRGIALMDRHLAEHPDDRAARLDRARFLAWRGDHAGALATLDAMGPAATGDAEVQSLRARIHAWAGRRDAALALNTPLYRDNPDSPDTAWTQALAARLGEWPHEGLSPLSKVIAARPDEPDTRTLAQAVRLPMFSWVGAPFGHYEDDDDIQVDTFGLDASLRVSPTWRLNAQAQRREYRAPAPGPFAPVTGGDSADDRRLGLGARASLSPDTAVSLMLTQSRLDTQDNRGQDSELLGRAELNHRASDAFKYSLRLERERVAASPRSLTLGVLRDTVAADVLWTPNLRDRISGHAAFDDHNDDNTRHWLLVDWRHAVMRADRATLDLGLQGEWMGYANDPGNGYYSPSRYARIAPVAASYIYLGQNAGLNLQAAIGVQRDASFDGWKRATDLSAELTVGIYSRWQMVARAAYSERLNEFGQYEGSSIGLELRYRFCDHRADECPATAE</sequence>
<dbReference type="AlphaFoldDB" id="A0A3M8SST5"/>
<accession>A0A3M8SST5</accession>
<keyword evidence="1" id="KW-0732">Signal</keyword>
<feature type="chain" id="PRO_5018063728" description="PgaA membrane beta barrel domain-containing protein" evidence="1">
    <location>
        <begin position="28"/>
        <end position="501"/>
    </location>
</feature>
<dbReference type="Pfam" id="PF21197">
    <property type="entry name" value="PgaA_barrel"/>
    <property type="match status" value="1"/>
</dbReference>
<protein>
    <recommendedName>
        <fullName evidence="2">PgaA membrane beta barrel domain-containing protein</fullName>
    </recommendedName>
</protein>
<reference evidence="3 4" key="1">
    <citation type="submission" date="2018-11" db="EMBL/GenBank/DDBJ databases">
        <title>Lysobacter cryohumiis sp. nov., isolated from soil in the Tianshan Mountains, Xinjiang, China.</title>
        <authorList>
            <person name="Luo Y."/>
            <person name="Sheng H."/>
        </authorList>
    </citation>
    <scope>NUCLEOTIDE SEQUENCE [LARGE SCALE GENOMIC DNA]</scope>
    <source>
        <strain evidence="3 4">ZS60</strain>
    </source>
</reference>
<comment type="caution">
    <text evidence="3">The sequence shown here is derived from an EMBL/GenBank/DDBJ whole genome shotgun (WGS) entry which is preliminary data.</text>
</comment>
<dbReference type="Pfam" id="PF14559">
    <property type="entry name" value="TPR_19"/>
    <property type="match status" value="1"/>
</dbReference>
<dbReference type="EMBL" id="RIBS01000004">
    <property type="protein sequence ID" value="RNF83853.1"/>
    <property type="molecule type" value="Genomic_DNA"/>
</dbReference>
<proteinExistence type="predicted"/>
<gene>
    <name evidence="3" type="ORF">EER27_10890</name>
</gene>
<evidence type="ECO:0000313" key="3">
    <source>
        <dbReference type="EMBL" id="RNF83853.1"/>
    </source>
</evidence>
<name>A0A3M8SST5_9GAMM</name>
<organism evidence="3 4">
    <name type="scientific">Montanilutibacter psychrotolerans</name>
    <dbReference type="NCBI Taxonomy" id="1327343"/>
    <lineage>
        <taxon>Bacteria</taxon>
        <taxon>Pseudomonadati</taxon>
        <taxon>Pseudomonadota</taxon>
        <taxon>Gammaproteobacteria</taxon>
        <taxon>Lysobacterales</taxon>
        <taxon>Lysobacteraceae</taxon>
        <taxon>Montanilutibacter</taxon>
    </lineage>
</organism>
<evidence type="ECO:0000259" key="2">
    <source>
        <dbReference type="Pfam" id="PF21197"/>
    </source>
</evidence>
<dbReference type="OrthoDB" id="5931800at2"/>
<feature type="domain" description="PgaA membrane beta barrel" evidence="2">
    <location>
        <begin position="284"/>
        <end position="415"/>
    </location>
</feature>
<evidence type="ECO:0000256" key="1">
    <source>
        <dbReference type="SAM" id="SignalP"/>
    </source>
</evidence>
<dbReference type="SUPFAM" id="SSF48452">
    <property type="entry name" value="TPR-like"/>
    <property type="match status" value="1"/>
</dbReference>
<keyword evidence="4" id="KW-1185">Reference proteome</keyword>
<evidence type="ECO:0000313" key="4">
    <source>
        <dbReference type="Proteomes" id="UP000267049"/>
    </source>
</evidence>
<feature type="signal peptide" evidence="1">
    <location>
        <begin position="1"/>
        <end position="27"/>
    </location>
</feature>